<dbReference type="Pfam" id="PF00733">
    <property type="entry name" value="Asn_synthase"/>
    <property type="match status" value="1"/>
</dbReference>
<evidence type="ECO:0000256" key="8">
    <source>
        <dbReference type="ARBA" id="ARBA00048741"/>
    </source>
</evidence>
<dbReference type="AlphaFoldDB" id="A0A511YWY1"/>
<protein>
    <recommendedName>
        <fullName evidence="3">asparagine synthase (glutamine-hydrolyzing)</fullName>
        <ecNumber evidence="3">6.3.5.4</ecNumber>
    </recommendedName>
</protein>
<name>A0A511YWY1_9CELL</name>
<feature type="binding site" evidence="10">
    <location>
        <position position="98"/>
    </location>
    <ligand>
        <name>L-glutamine</name>
        <dbReference type="ChEBI" id="CHEBI:58359"/>
    </ligand>
</feature>
<dbReference type="InterPro" id="IPR001962">
    <property type="entry name" value="Asn_synthase"/>
</dbReference>
<dbReference type="SUPFAM" id="SSF56235">
    <property type="entry name" value="N-terminal nucleophile aminohydrolases (Ntn hydrolases)"/>
    <property type="match status" value="1"/>
</dbReference>
<feature type="binding site" evidence="10">
    <location>
        <begin position="362"/>
        <end position="363"/>
    </location>
    <ligand>
        <name>ATP</name>
        <dbReference type="ChEBI" id="CHEBI:30616"/>
    </ligand>
</feature>
<dbReference type="PROSITE" id="PS51278">
    <property type="entry name" value="GATASE_TYPE_2"/>
    <property type="match status" value="1"/>
</dbReference>
<dbReference type="EC" id="6.3.5.4" evidence="3"/>
<feature type="compositionally biased region" description="Low complexity" evidence="12">
    <location>
        <begin position="695"/>
        <end position="713"/>
    </location>
</feature>
<dbReference type="EMBL" id="BJYK01000003">
    <property type="protein sequence ID" value="GEN79711.1"/>
    <property type="molecule type" value="Genomic_DNA"/>
</dbReference>
<dbReference type="InterPro" id="IPR017932">
    <property type="entry name" value="GATase_2_dom"/>
</dbReference>
<dbReference type="InterPro" id="IPR014729">
    <property type="entry name" value="Rossmann-like_a/b/a_fold"/>
</dbReference>
<sequence>MCGIAGVRSFTGHTPTGYTLTAMADTLVHRGPDASGYWVGEGIGLAHRRLSIIDLEGSPQPMASPDGRWHLVFNGEIFNYRELRSRFAGAFDYRTDGDGEAILAGLVRHGIGVVEHLLGQFAFVAYDSATGDTYLVRDRLGVLPLFYRLDGRELVFGSEIKAVLAGSGGAPEVDLASLGAYLRGRSVPAPHTLVQGVRKLPAAHVLRVGRDGRSELTRYWAPPAPDAEGTWTPDAAVDAVAEAVREAVSSALVADVPVGAYLSGGIDSSLITAVMSDLRAGAGVETFSAGFGDPRHDELPWARRVSDLLGTTHHEVLVRPADFEAHWRRLTWHRDAPMSEPADVAVFQLARLARERVKVVLSGEGGDELFAGYPKYTMTRMMQATRFVPGGLRAAVVGALDPRLPSRAARARIALRVAGARTEAEQLAQWFAPFSARERALLLGGLEQHEDVPAADVPRDLVGRMLAADLRSWLPDNLLERGDRMSMATSLELRPPLLDHRLVDLAFRLPSSVKVRDGVTKWALKQVARRYLPDEVVDRRKVGFRVPLDSWFRSGLRDSMWDRLTGPRSFVATALDRDAVVRLLERHESGTFNEEARIWTLMSLEVWHEMLMELPAPAPTHAPTVLSAALAADIDEALSPALHPDLGPDLALDPALADLPVPTSPAGLGELEYTAPREPSAAELPEPSVPPEPSVLPEAADAPGAEDAVAPGDLAPESGR</sequence>
<evidence type="ECO:0000256" key="7">
    <source>
        <dbReference type="ARBA" id="ARBA00022962"/>
    </source>
</evidence>
<comment type="catalytic activity">
    <reaction evidence="8">
        <text>L-aspartate + L-glutamine + ATP + H2O = L-asparagine + L-glutamate + AMP + diphosphate + H(+)</text>
        <dbReference type="Rhea" id="RHEA:12228"/>
        <dbReference type="ChEBI" id="CHEBI:15377"/>
        <dbReference type="ChEBI" id="CHEBI:15378"/>
        <dbReference type="ChEBI" id="CHEBI:29985"/>
        <dbReference type="ChEBI" id="CHEBI:29991"/>
        <dbReference type="ChEBI" id="CHEBI:30616"/>
        <dbReference type="ChEBI" id="CHEBI:33019"/>
        <dbReference type="ChEBI" id="CHEBI:58048"/>
        <dbReference type="ChEBI" id="CHEBI:58359"/>
        <dbReference type="ChEBI" id="CHEBI:456215"/>
        <dbReference type="EC" id="6.3.5.4"/>
    </reaction>
</comment>
<feature type="site" description="Important for beta-aspartyl-AMP intermediate formation" evidence="11">
    <location>
        <position position="364"/>
    </location>
</feature>
<evidence type="ECO:0000256" key="2">
    <source>
        <dbReference type="ARBA" id="ARBA00005752"/>
    </source>
</evidence>
<keyword evidence="15" id="KW-1185">Reference proteome</keyword>
<dbReference type="InterPro" id="IPR006426">
    <property type="entry name" value="Asn_synth_AEB"/>
</dbReference>
<evidence type="ECO:0000256" key="3">
    <source>
        <dbReference type="ARBA" id="ARBA00012737"/>
    </source>
</evidence>
<comment type="caution">
    <text evidence="14">The sequence shown here is derived from an EMBL/GenBank/DDBJ whole genome shotgun (WGS) entry which is preliminary data.</text>
</comment>
<proteinExistence type="inferred from homology"/>
<dbReference type="NCBIfam" id="TIGR01536">
    <property type="entry name" value="asn_synth_AEB"/>
    <property type="match status" value="1"/>
</dbReference>
<feature type="region of interest" description="Disordered" evidence="12">
    <location>
        <begin position="657"/>
        <end position="720"/>
    </location>
</feature>
<dbReference type="InterPro" id="IPR051786">
    <property type="entry name" value="ASN_synthetase/amidase"/>
</dbReference>
<dbReference type="Proteomes" id="UP000321484">
    <property type="component" value="Unassembled WGS sequence"/>
</dbReference>
<comment type="pathway">
    <text evidence="1">Amino-acid biosynthesis; L-asparagine biosynthesis; L-asparagine from L-aspartate (L-Gln route): step 1/1.</text>
</comment>
<evidence type="ECO:0000256" key="10">
    <source>
        <dbReference type="PIRSR" id="PIRSR001589-2"/>
    </source>
</evidence>
<dbReference type="InterPro" id="IPR029055">
    <property type="entry name" value="Ntn_hydrolases_N"/>
</dbReference>
<evidence type="ECO:0000256" key="9">
    <source>
        <dbReference type="PIRSR" id="PIRSR001589-1"/>
    </source>
</evidence>
<evidence type="ECO:0000313" key="14">
    <source>
        <dbReference type="EMBL" id="GEN79711.1"/>
    </source>
</evidence>
<dbReference type="PANTHER" id="PTHR43284">
    <property type="entry name" value="ASPARAGINE SYNTHETASE (GLUTAMINE-HYDROLYZING)"/>
    <property type="match status" value="1"/>
</dbReference>
<dbReference type="InterPro" id="IPR033738">
    <property type="entry name" value="AsnB_N"/>
</dbReference>
<keyword evidence="9" id="KW-0028">Amino-acid biosynthesis</keyword>
<dbReference type="GO" id="GO:0004066">
    <property type="term" value="F:asparagine synthase (glutamine-hydrolyzing) activity"/>
    <property type="evidence" value="ECO:0007669"/>
    <property type="project" value="UniProtKB-EC"/>
</dbReference>
<evidence type="ECO:0000256" key="4">
    <source>
        <dbReference type="ARBA" id="ARBA00022741"/>
    </source>
</evidence>
<dbReference type="Gene3D" id="3.40.50.620">
    <property type="entry name" value="HUPs"/>
    <property type="match status" value="1"/>
</dbReference>
<dbReference type="CDD" id="cd00712">
    <property type="entry name" value="AsnB"/>
    <property type="match status" value="1"/>
</dbReference>
<evidence type="ECO:0000256" key="5">
    <source>
        <dbReference type="ARBA" id="ARBA00022840"/>
    </source>
</evidence>
<evidence type="ECO:0000256" key="6">
    <source>
        <dbReference type="ARBA" id="ARBA00022888"/>
    </source>
</evidence>
<evidence type="ECO:0000256" key="11">
    <source>
        <dbReference type="PIRSR" id="PIRSR001589-3"/>
    </source>
</evidence>
<dbReference type="CDD" id="cd01991">
    <property type="entry name" value="Asn_synthase_B_C"/>
    <property type="match status" value="1"/>
</dbReference>
<dbReference type="GO" id="GO:0005829">
    <property type="term" value="C:cytosol"/>
    <property type="evidence" value="ECO:0007669"/>
    <property type="project" value="TreeGrafter"/>
</dbReference>
<reference evidence="14 15" key="1">
    <citation type="submission" date="2019-07" db="EMBL/GenBank/DDBJ databases">
        <title>Whole genome shotgun sequence of Actinotalea fermentans NBRC 105374.</title>
        <authorList>
            <person name="Hosoyama A."/>
            <person name="Uohara A."/>
            <person name="Ohji S."/>
            <person name="Ichikawa N."/>
        </authorList>
    </citation>
    <scope>NUCLEOTIDE SEQUENCE [LARGE SCALE GENOMIC DNA]</scope>
    <source>
        <strain evidence="14 15">NBRC 105374</strain>
    </source>
</reference>
<evidence type="ECO:0000256" key="12">
    <source>
        <dbReference type="SAM" id="MobiDB-lite"/>
    </source>
</evidence>
<keyword evidence="4 10" id="KW-0547">Nucleotide-binding</keyword>
<dbReference type="SUPFAM" id="SSF52402">
    <property type="entry name" value="Adenine nucleotide alpha hydrolases-like"/>
    <property type="match status" value="1"/>
</dbReference>
<dbReference type="RefSeq" id="WP_222594358.1">
    <property type="nucleotide sequence ID" value="NZ_BJYK01000003.1"/>
</dbReference>
<keyword evidence="7 9" id="KW-0315">Glutamine amidotransferase</keyword>
<accession>A0A511YWY1</accession>
<organism evidence="14 15">
    <name type="scientific">Actinotalea fermentans</name>
    <dbReference type="NCBI Taxonomy" id="43671"/>
    <lineage>
        <taxon>Bacteria</taxon>
        <taxon>Bacillati</taxon>
        <taxon>Actinomycetota</taxon>
        <taxon>Actinomycetes</taxon>
        <taxon>Micrococcales</taxon>
        <taxon>Cellulomonadaceae</taxon>
        <taxon>Actinotalea</taxon>
    </lineage>
</organism>
<dbReference type="Gene3D" id="3.60.20.10">
    <property type="entry name" value="Glutamine Phosphoribosylpyrophosphate, subunit 1, domain 1"/>
    <property type="match status" value="1"/>
</dbReference>
<evidence type="ECO:0000259" key="13">
    <source>
        <dbReference type="PROSITE" id="PS51278"/>
    </source>
</evidence>
<dbReference type="PIRSF" id="PIRSF001589">
    <property type="entry name" value="Asn_synthetase_glu-h"/>
    <property type="match status" value="1"/>
</dbReference>
<dbReference type="GO" id="GO:0006529">
    <property type="term" value="P:asparagine biosynthetic process"/>
    <property type="evidence" value="ECO:0007669"/>
    <property type="project" value="UniProtKB-KW"/>
</dbReference>
<comment type="similarity">
    <text evidence="2">Belongs to the asparagine synthetase family.</text>
</comment>
<dbReference type="GO" id="GO:0005524">
    <property type="term" value="F:ATP binding"/>
    <property type="evidence" value="ECO:0007669"/>
    <property type="project" value="UniProtKB-KW"/>
</dbReference>
<evidence type="ECO:0000313" key="15">
    <source>
        <dbReference type="Proteomes" id="UP000321484"/>
    </source>
</evidence>
<feature type="compositionally biased region" description="Low complexity" evidence="12">
    <location>
        <begin position="676"/>
        <end position="686"/>
    </location>
</feature>
<evidence type="ECO:0000256" key="1">
    <source>
        <dbReference type="ARBA" id="ARBA00005187"/>
    </source>
</evidence>
<feature type="active site" description="For GATase activity" evidence="9">
    <location>
        <position position="2"/>
    </location>
</feature>
<keyword evidence="5 10" id="KW-0067">ATP-binding</keyword>
<keyword evidence="6 9" id="KW-0061">Asparagine biosynthesis</keyword>
<dbReference type="Pfam" id="PF13537">
    <property type="entry name" value="GATase_7"/>
    <property type="match status" value="1"/>
</dbReference>
<feature type="domain" description="Glutamine amidotransferase type-2" evidence="13">
    <location>
        <begin position="2"/>
        <end position="211"/>
    </location>
</feature>
<gene>
    <name evidence="14" type="primary">asnB</name>
    <name evidence="14" type="ORF">AFE02nite_14450</name>
</gene>
<dbReference type="PANTHER" id="PTHR43284:SF1">
    <property type="entry name" value="ASPARAGINE SYNTHETASE"/>
    <property type="match status" value="1"/>
</dbReference>